<keyword evidence="2" id="KW-1185">Reference proteome</keyword>
<dbReference type="Proteomes" id="UP001060085">
    <property type="component" value="Linkage Group LG05"/>
</dbReference>
<accession>A0ACC0AYW4</accession>
<dbReference type="EMBL" id="CM044705">
    <property type="protein sequence ID" value="KAI5664628.1"/>
    <property type="molecule type" value="Genomic_DNA"/>
</dbReference>
<evidence type="ECO:0000313" key="2">
    <source>
        <dbReference type="Proteomes" id="UP001060085"/>
    </source>
</evidence>
<organism evidence="1 2">
    <name type="scientific">Catharanthus roseus</name>
    <name type="common">Madagascar periwinkle</name>
    <name type="synonym">Vinca rosea</name>
    <dbReference type="NCBI Taxonomy" id="4058"/>
    <lineage>
        <taxon>Eukaryota</taxon>
        <taxon>Viridiplantae</taxon>
        <taxon>Streptophyta</taxon>
        <taxon>Embryophyta</taxon>
        <taxon>Tracheophyta</taxon>
        <taxon>Spermatophyta</taxon>
        <taxon>Magnoliopsida</taxon>
        <taxon>eudicotyledons</taxon>
        <taxon>Gunneridae</taxon>
        <taxon>Pentapetalae</taxon>
        <taxon>asterids</taxon>
        <taxon>lamiids</taxon>
        <taxon>Gentianales</taxon>
        <taxon>Apocynaceae</taxon>
        <taxon>Rauvolfioideae</taxon>
        <taxon>Vinceae</taxon>
        <taxon>Catharanthinae</taxon>
        <taxon>Catharanthus</taxon>
    </lineage>
</organism>
<protein>
    <submittedName>
        <fullName evidence="1">Uncharacterized protein</fullName>
    </submittedName>
</protein>
<name>A0ACC0AYW4_CATRO</name>
<proteinExistence type="predicted"/>
<gene>
    <name evidence="1" type="ORF">M9H77_23951</name>
</gene>
<evidence type="ECO:0000313" key="1">
    <source>
        <dbReference type="EMBL" id="KAI5664628.1"/>
    </source>
</evidence>
<sequence>MGKRIEKIVSGIFIHHNAPSLDILYLNMEGKISKLYSWISFAIAKNIKPLDLQTSYTESIEVSKNLFICETLESLKLCYLQVMIRGEVYLSRLHTLVLSCVTFGGEEIICCQWNNILYLLESLVNLEVLILQKDYEDDLQLIKYFLQNGEVLEKIDLYVANNLNTKAPLEMVKKISMFCRLSPTCEVHFLKRNSGSCKKLMIRPLNVIPFDC</sequence>
<comment type="caution">
    <text evidence="1">The sequence shown here is derived from an EMBL/GenBank/DDBJ whole genome shotgun (WGS) entry which is preliminary data.</text>
</comment>
<reference evidence="2" key="1">
    <citation type="journal article" date="2023" name="Nat. Plants">
        <title>Single-cell RNA sequencing provides a high-resolution roadmap for understanding the multicellular compartmentation of specialized metabolism.</title>
        <authorList>
            <person name="Sun S."/>
            <person name="Shen X."/>
            <person name="Li Y."/>
            <person name="Li Y."/>
            <person name="Wang S."/>
            <person name="Li R."/>
            <person name="Zhang H."/>
            <person name="Shen G."/>
            <person name="Guo B."/>
            <person name="Wei J."/>
            <person name="Xu J."/>
            <person name="St-Pierre B."/>
            <person name="Chen S."/>
            <person name="Sun C."/>
        </authorList>
    </citation>
    <scope>NUCLEOTIDE SEQUENCE [LARGE SCALE GENOMIC DNA]</scope>
</reference>